<protein>
    <submittedName>
        <fullName evidence="1">Uncharacterized protein</fullName>
    </submittedName>
</protein>
<reference evidence="1 2" key="1">
    <citation type="submission" date="2018-03" db="EMBL/GenBank/DDBJ databases">
        <title>Mesoflavibacter sp. HG37 and Mesoflavibacter sp. HG96 sp.nov., two marine bacteria isolated from seawater of Western Pacific Ocean.</title>
        <authorList>
            <person name="Cheng H."/>
            <person name="Wu Y.-H."/>
            <person name="Guo L.-L."/>
            <person name="Xu X.-W."/>
        </authorList>
    </citation>
    <scope>NUCLEOTIDE SEQUENCE [LARGE SCALE GENOMIC DNA]</scope>
    <source>
        <strain evidence="1 2">KCTC 42117</strain>
    </source>
</reference>
<proteinExistence type="predicted"/>
<comment type="caution">
    <text evidence="1">The sequence shown here is derived from an EMBL/GenBank/DDBJ whole genome shotgun (WGS) entry which is preliminary data.</text>
</comment>
<evidence type="ECO:0000313" key="1">
    <source>
        <dbReference type="EMBL" id="PSG89154.1"/>
    </source>
</evidence>
<dbReference type="RefSeq" id="WP_106679163.1">
    <property type="nucleotide sequence ID" value="NZ_JACHWV010000003.1"/>
</dbReference>
<dbReference type="OrthoDB" id="1352970at2"/>
<sequence>MADRTLTHSKLVQFHNDIATAHNGINGFYRFNIAELQNQFRSGIGKPALLLESYSAQIEENQNNTTNFNSKDMSILIIDFAGKADDYNKQEEVLDRLENVVLDVISYLKKEHKNRDSILFGMLEANSFSYEKVGPLFDNMHGWNLLYRLKNHEPMCFNPDKWTFTEGA</sequence>
<dbReference type="EMBL" id="PXOT01000024">
    <property type="protein sequence ID" value="PSG89154.1"/>
    <property type="molecule type" value="Genomic_DNA"/>
</dbReference>
<evidence type="ECO:0000313" key="2">
    <source>
        <dbReference type="Proteomes" id="UP000238430"/>
    </source>
</evidence>
<accession>A0A2T1NAI2</accession>
<dbReference type="AlphaFoldDB" id="A0A2T1NAI2"/>
<name>A0A2T1NAI2_9FLAO</name>
<gene>
    <name evidence="1" type="ORF">C7H61_09360</name>
</gene>
<keyword evidence="2" id="KW-1185">Reference proteome</keyword>
<organism evidence="1 2">
    <name type="scientific">Mesoflavibacter zeaxanthinifaciens subsp. sabulilitoris</name>
    <dbReference type="NCBI Taxonomy" id="1520893"/>
    <lineage>
        <taxon>Bacteria</taxon>
        <taxon>Pseudomonadati</taxon>
        <taxon>Bacteroidota</taxon>
        <taxon>Flavobacteriia</taxon>
        <taxon>Flavobacteriales</taxon>
        <taxon>Flavobacteriaceae</taxon>
        <taxon>Mesoflavibacter</taxon>
    </lineage>
</organism>
<dbReference type="Proteomes" id="UP000238430">
    <property type="component" value="Unassembled WGS sequence"/>
</dbReference>